<organism evidence="11 12">
    <name type="scientific">Bacteroides cellulosilyticus</name>
    <dbReference type="NCBI Taxonomy" id="246787"/>
    <lineage>
        <taxon>Bacteria</taxon>
        <taxon>Pseudomonadati</taxon>
        <taxon>Bacteroidota</taxon>
        <taxon>Bacteroidia</taxon>
        <taxon>Bacteroidales</taxon>
        <taxon>Bacteroidaceae</taxon>
        <taxon>Bacteroides</taxon>
    </lineage>
</organism>
<feature type="binding site" evidence="8">
    <location>
        <position position="479"/>
    </location>
    <ligand>
        <name>Mn(2+)</name>
        <dbReference type="ChEBI" id="CHEBI:29035"/>
    </ligand>
</feature>
<evidence type="ECO:0000256" key="7">
    <source>
        <dbReference type="PIRSR" id="PIRSR005091-2"/>
    </source>
</evidence>
<feature type="transmembrane region" description="Helical" evidence="9">
    <location>
        <begin position="128"/>
        <end position="147"/>
    </location>
</feature>
<evidence type="ECO:0000256" key="3">
    <source>
        <dbReference type="ARBA" id="ARBA00022692"/>
    </source>
</evidence>
<dbReference type="Gene3D" id="3.40.720.10">
    <property type="entry name" value="Alkaline Phosphatase, subunit A"/>
    <property type="match status" value="1"/>
</dbReference>
<feature type="transmembrane region" description="Helical" evidence="9">
    <location>
        <begin position="46"/>
        <end position="67"/>
    </location>
</feature>
<feature type="binding site" evidence="7">
    <location>
        <position position="419"/>
    </location>
    <ligand>
        <name>substrate</name>
    </ligand>
</feature>
<keyword evidence="2" id="KW-1003">Cell membrane</keyword>
<evidence type="ECO:0000256" key="1">
    <source>
        <dbReference type="ARBA" id="ARBA00004651"/>
    </source>
</evidence>
<keyword evidence="4 9" id="KW-1133">Transmembrane helix</keyword>
<dbReference type="PANTHER" id="PTHR47371:SF3">
    <property type="entry name" value="PHOSPHOGLYCEROL TRANSFERASE I"/>
    <property type="match status" value="1"/>
</dbReference>
<evidence type="ECO:0000313" key="11">
    <source>
        <dbReference type="EMBL" id="RGS37726.1"/>
    </source>
</evidence>
<keyword evidence="7" id="KW-0479">Metal-binding</keyword>
<name>A0A412IJL5_9BACE</name>
<dbReference type="GO" id="GO:0005886">
    <property type="term" value="C:plasma membrane"/>
    <property type="evidence" value="ECO:0007669"/>
    <property type="project" value="UniProtKB-SubCell"/>
</dbReference>
<dbReference type="InterPro" id="IPR000917">
    <property type="entry name" value="Sulfatase_N"/>
</dbReference>
<evidence type="ECO:0000259" key="10">
    <source>
        <dbReference type="Pfam" id="PF00884"/>
    </source>
</evidence>
<gene>
    <name evidence="11" type="ORF">DWX97_08205</name>
</gene>
<feature type="transmembrane region" description="Helical" evidence="9">
    <location>
        <begin position="74"/>
        <end position="93"/>
    </location>
</feature>
<evidence type="ECO:0000256" key="2">
    <source>
        <dbReference type="ARBA" id="ARBA00022475"/>
    </source>
</evidence>
<keyword evidence="3 9" id="KW-0812">Transmembrane</keyword>
<keyword evidence="7" id="KW-0464">Manganese</keyword>
<dbReference type="InterPro" id="IPR012160">
    <property type="entry name" value="LtaS-like"/>
</dbReference>
<evidence type="ECO:0000256" key="9">
    <source>
        <dbReference type="SAM" id="Phobius"/>
    </source>
</evidence>
<sequence>MNISIKHIRNKHSEHCFFLLAIAVILFHFFVLRHETILKYDSDNKILTYGLRSLADAIILLLPYWILPAKYRRCIWIIIILFTIWTLSQLWYFRTYNDLMPFSSFTLFSNISPLLIKSIKASIHTIDWSIIISIILLLISDYILFRRNENKWVKGKTKYLYIVSLITFVILVHIANGSAFYMKGKGKVDNIWERYTNSNGYAYYFSINGLVALGIYSIVETTWEAQELTEQEITKIENYIESHGNHYTDNSYSVPERKNLILIIIESLNSWVINFKIDNIEITPYLNQLCCQNNSIIALKVQPQVKDGRSSDAHFMYNTGILPLRKGAVAMRYGKTSYPSLAKALRNYVTIEFICDDAKFWNQTVTASSYGFENLYDRNYIPHNGADVAKDGEMFQLATTVLKTTKQPFYAQLVTLSMHQPYDKPIVPATAISQSNQYSAEIKNYLEAVHYCDSELEKFIRNLKEADLYDNSVIAIVSDHDEVDKNVIEHRKRVLPEDKEVALIVLNTPYTIKYQGKLGQIDVYPTLLDIMGANHYLWKGIGQSIFRKNENGQTNFDEMWDISSLLITKRYFKDNNINEIPN</sequence>
<reference evidence="11 12" key="1">
    <citation type="submission" date="2018-08" db="EMBL/GenBank/DDBJ databases">
        <title>A genome reference for cultivated species of the human gut microbiota.</title>
        <authorList>
            <person name="Zou Y."/>
            <person name="Xue W."/>
            <person name="Luo G."/>
        </authorList>
    </citation>
    <scope>NUCLEOTIDE SEQUENCE [LARGE SCALE GENOMIC DNA]</scope>
    <source>
        <strain evidence="11 12">AF22-3AC</strain>
    </source>
</reference>
<feature type="active site" evidence="6">
    <location>
        <position position="310"/>
    </location>
</feature>
<feature type="binding site" evidence="8">
    <location>
        <position position="266"/>
    </location>
    <ligand>
        <name>Mn(2+)</name>
        <dbReference type="ChEBI" id="CHEBI:29035"/>
    </ligand>
</feature>
<evidence type="ECO:0000313" key="12">
    <source>
        <dbReference type="Proteomes" id="UP000283341"/>
    </source>
</evidence>
<feature type="transmembrane region" description="Helical" evidence="9">
    <location>
        <begin position="16"/>
        <end position="34"/>
    </location>
</feature>
<dbReference type="SUPFAM" id="SSF53649">
    <property type="entry name" value="Alkaline phosphatase-like"/>
    <property type="match status" value="1"/>
</dbReference>
<dbReference type="GO" id="GO:0046872">
    <property type="term" value="F:metal ion binding"/>
    <property type="evidence" value="ECO:0007669"/>
    <property type="project" value="UniProtKB-KW"/>
</dbReference>
<evidence type="ECO:0000256" key="5">
    <source>
        <dbReference type="ARBA" id="ARBA00023136"/>
    </source>
</evidence>
<keyword evidence="5 9" id="KW-0472">Membrane</keyword>
<dbReference type="EMBL" id="QRVJ01000005">
    <property type="protein sequence ID" value="RGS37726.1"/>
    <property type="molecule type" value="Genomic_DNA"/>
</dbReference>
<dbReference type="PANTHER" id="PTHR47371">
    <property type="entry name" value="LIPOTEICHOIC ACID SYNTHASE"/>
    <property type="match status" value="1"/>
</dbReference>
<feature type="domain" description="Sulfatase N-terminal" evidence="10">
    <location>
        <begin position="258"/>
        <end position="533"/>
    </location>
</feature>
<proteinExistence type="predicted"/>
<dbReference type="InterPro" id="IPR050448">
    <property type="entry name" value="OpgB/LTA_synthase_biosynth"/>
</dbReference>
<dbReference type="Gene3D" id="3.30.1120.170">
    <property type="match status" value="1"/>
</dbReference>
<evidence type="ECO:0000256" key="8">
    <source>
        <dbReference type="PIRSR" id="PIRSR005091-3"/>
    </source>
</evidence>
<dbReference type="AlphaFoldDB" id="A0A412IJL5"/>
<accession>A0A412IJL5</accession>
<evidence type="ECO:0000256" key="6">
    <source>
        <dbReference type="PIRSR" id="PIRSR005091-1"/>
    </source>
</evidence>
<dbReference type="PIRSF" id="PIRSF005091">
    <property type="entry name" value="Mmb_sulf_HI1246"/>
    <property type="match status" value="1"/>
</dbReference>
<dbReference type="Pfam" id="PF00884">
    <property type="entry name" value="Sulfatase"/>
    <property type="match status" value="1"/>
</dbReference>
<protein>
    <submittedName>
        <fullName evidence="11">LTA synthase family protein</fullName>
    </submittedName>
</protein>
<evidence type="ECO:0000256" key="4">
    <source>
        <dbReference type="ARBA" id="ARBA00022989"/>
    </source>
</evidence>
<comment type="subcellular location">
    <subcellularLocation>
        <location evidence="1">Cell membrane</location>
        <topology evidence="1">Multi-pass membrane protein</topology>
    </subcellularLocation>
</comment>
<dbReference type="Proteomes" id="UP000283341">
    <property type="component" value="Unassembled WGS sequence"/>
</dbReference>
<dbReference type="CDD" id="cd16015">
    <property type="entry name" value="LTA_synthase"/>
    <property type="match status" value="1"/>
</dbReference>
<feature type="transmembrane region" description="Helical" evidence="9">
    <location>
        <begin position="159"/>
        <end position="181"/>
    </location>
</feature>
<comment type="caution">
    <text evidence="11">The sequence shown here is derived from an EMBL/GenBank/DDBJ whole genome shotgun (WGS) entry which is preliminary data.</text>
</comment>
<feature type="binding site" evidence="8">
    <location>
        <position position="480"/>
    </location>
    <ligand>
        <name>Mn(2+)</name>
        <dbReference type="ChEBI" id="CHEBI:29035"/>
    </ligand>
</feature>
<dbReference type="InterPro" id="IPR017850">
    <property type="entry name" value="Alkaline_phosphatase_core_sf"/>
</dbReference>